<organism evidence="2 3">
    <name type="scientific">Liparis tanakae</name>
    <name type="common">Tanaka's snailfish</name>
    <dbReference type="NCBI Taxonomy" id="230148"/>
    <lineage>
        <taxon>Eukaryota</taxon>
        <taxon>Metazoa</taxon>
        <taxon>Chordata</taxon>
        <taxon>Craniata</taxon>
        <taxon>Vertebrata</taxon>
        <taxon>Euteleostomi</taxon>
        <taxon>Actinopterygii</taxon>
        <taxon>Neopterygii</taxon>
        <taxon>Teleostei</taxon>
        <taxon>Neoteleostei</taxon>
        <taxon>Acanthomorphata</taxon>
        <taxon>Eupercaria</taxon>
        <taxon>Perciformes</taxon>
        <taxon>Cottioidei</taxon>
        <taxon>Cottales</taxon>
        <taxon>Liparidae</taxon>
        <taxon>Liparis</taxon>
    </lineage>
</organism>
<evidence type="ECO:0000256" key="1">
    <source>
        <dbReference type="SAM" id="MobiDB-lite"/>
    </source>
</evidence>
<sequence length="117" mass="12892">MEGAKISQETRNLDLVSPGPREPGPGLTWTQRAWTWSHLDPESLPENNVEITRSRSGSLDLWSSGALELWISGSLELWISGSLELWSSGSLDLWISGSLDLWISGSLDLWISGSLDL</sequence>
<dbReference type="AlphaFoldDB" id="A0A4Z2E5Z7"/>
<gene>
    <name evidence="2" type="ORF">EYF80_065804</name>
</gene>
<reference evidence="2 3" key="1">
    <citation type="submission" date="2019-03" db="EMBL/GenBank/DDBJ databases">
        <title>First draft genome of Liparis tanakae, snailfish: a comprehensive survey of snailfish specific genes.</title>
        <authorList>
            <person name="Kim W."/>
            <person name="Song I."/>
            <person name="Jeong J.-H."/>
            <person name="Kim D."/>
            <person name="Kim S."/>
            <person name="Ryu S."/>
            <person name="Song J.Y."/>
            <person name="Lee S.K."/>
        </authorList>
    </citation>
    <scope>NUCLEOTIDE SEQUENCE [LARGE SCALE GENOMIC DNA]</scope>
    <source>
        <tissue evidence="2">Muscle</tissue>
    </source>
</reference>
<dbReference type="OrthoDB" id="10266233at2759"/>
<name>A0A4Z2E5Z7_9TELE</name>
<accession>A0A4Z2E5Z7</accession>
<evidence type="ECO:0000313" key="3">
    <source>
        <dbReference type="Proteomes" id="UP000314294"/>
    </source>
</evidence>
<dbReference type="Proteomes" id="UP000314294">
    <property type="component" value="Unassembled WGS sequence"/>
</dbReference>
<comment type="caution">
    <text evidence="2">The sequence shown here is derived from an EMBL/GenBank/DDBJ whole genome shotgun (WGS) entry which is preliminary data.</text>
</comment>
<feature type="region of interest" description="Disordered" evidence="1">
    <location>
        <begin position="1"/>
        <end position="26"/>
    </location>
</feature>
<dbReference type="EMBL" id="SRLO01016503">
    <property type="protein sequence ID" value="TNN24073.1"/>
    <property type="molecule type" value="Genomic_DNA"/>
</dbReference>
<evidence type="ECO:0000313" key="2">
    <source>
        <dbReference type="EMBL" id="TNN24073.1"/>
    </source>
</evidence>
<proteinExistence type="predicted"/>
<keyword evidence="3" id="KW-1185">Reference proteome</keyword>
<protein>
    <submittedName>
        <fullName evidence="2">Uncharacterized protein</fullName>
    </submittedName>
</protein>